<comment type="caution">
    <text evidence="1">The sequence shown here is derived from an EMBL/GenBank/DDBJ whole genome shotgun (WGS) entry which is preliminary data.</text>
</comment>
<dbReference type="Proteomes" id="UP000657421">
    <property type="component" value="Unassembled WGS sequence"/>
</dbReference>
<accession>A0ABR7NE32</accession>
<name>A0ABR7NE32_9FIRM</name>
<proteinExistence type="predicted"/>
<reference evidence="1 2" key="1">
    <citation type="submission" date="2020-08" db="EMBL/GenBank/DDBJ databases">
        <title>Genome public.</title>
        <authorList>
            <person name="Liu C."/>
            <person name="Sun Q."/>
        </authorList>
    </citation>
    <scope>NUCLEOTIDE SEQUENCE [LARGE SCALE GENOMIC DNA]</scope>
    <source>
        <strain evidence="1 2">NSJ-46</strain>
    </source>
</reference>
<evidence type="ECO:0000313" key="2">
    <source>
        <dbReference type="Proteomes" id="UP000657421"/>
    </source>
</evidence>
<evidence type="ECO:0000313" key="1">
    <source>
        <dbReference type="EMBL" id="MBC8574435.1"/>
    </source>
</evidence>
<protein>
    <submittedName>
        <fullName evidence="1">Uncharacterized protein</fullName>
    </submittedName>
</protein>
<organism evidence="1 2">
    <name type="scientific">Jingyaoa shaoxingensis</name>
    <dbReference type="NCBI Taxonomy" id="2763671"/>
    <lineage>
        <taxon>Bacteria</taxon>
        <taxon>Bacillati</taxon>
        <taxon>Bacillota</taxon>
        <taxon>Clostridia</taxon>
        <taxon>Lachnospirales</taxon>
        <taxon>Lachnospiraceae</taxon>
        <taxon>Jingyaoa</taxon>
    </lineage>
</organism>
<gene>
    <name evidence="1" type="ORF">H8716_15390</name>
</gene>
<dbReference type="EMBL" id="JACRSZ010000022">
    <property type="protein sequence ID" value="MBC8574435.1"/>
    <property type="molecule type" value="Genomic_DNA"/>
</dbReference>
<dbReference type="RefSeq" id="WP_249309896.1">
    <property type="nucleotide sequence ID" value="NZ_JACRSZ010000022.1"/>
</dbReference>
<sequence>MNTTIIFKVQNRKITADKKSIDLIGDNTDYIALFEFDADMDSDRVKNARFILNGNKEDRVLDTDNSCQIPPEVLKDGYLSVGVYTADKATTPVYIQVNGSIKDKEYPDKEADPDVYRQLLEKIETLKGVREIEVQNDGEEIQWRYIGEEKWRNLIDVADITGYTPVKGKDYFDGKDGLVIPTTGMYTLDIVGNDLMIYYNDVDQVPDLYIDKNGCLIFGEKEVEQ</sequence>
<keyword evidence="2" id="KW-1185">Reference proteome</keyword>